<keyword evidence="5" id="KW-1278">Translocase</keyword>
<evidence type="ECO:0000256" key="3">
    <source>
        <dbReference type="ARBA" id="ARBA00015944"/>
    </source>
</evidence>
<feature type="transmembrane region" description="Helical" evidence="9">
    <location>
        <begin position="198"/>
        <end position="219"/>
    </location>
</feature>
<dbReference type="EMBL" id="OR906641">
    <property type="protein sequence ID" value="WXI66970.1"/>
    <property type="molecule type" value="Genomic_DNA"/>
</dbReference>
<dbReference type="InterPro" id="IPR000298">
    <property type="entry name" value="Cyt_c_oxidase-like_su3"/>
</dbReference>
<feature type="transmembrane region" description="Helical" evidence="9">
    <location>
        <begin position="129"/>
        <end position="151"/>
    </location>
</feature>
<dbReference type="GO" id="GO:0016020">
    <property type="term" value="C:membrane"/>
    <property type="evidence" value="ECO:0007669"/>
    <property type="project" value="UniProtKB-SubCell"/>
</dbReference>
<evidence type="ECO:0000313" key="11">
    <source>
        <dbReference type="EMBL" id="WXI66970.1"/>
    </source>
</evidence>
<evidence type="ECO:0000256" key="7">
    <source>
        <dbReference type="ARBA" id="ARBA00023136"/>
    </source>
</evidence>
<feature type="transmembrane region" description="Helical" evidence="9">
    <location>
        <begin position="240"/>
        <end position="262"/>
    </location>
</feature>
<dbReference type="Gene3D" id="1.20.120.80">
    <property type="entry name" value="Cytochrome c oxidase, subunit III, four-helix bundle"/>
    <property type="match status" value="1"/>
</dbReference>
<dbReference type="GO" id="GO:0006123">
    <property type="term" value="P:mitochondrial electron transport, cytochrome c to oxygen"/>
    <property type="evidence" value="ECO:0007669"/>
    <property type="project" value="TreeGrafter"/>
</dbReference>
<dbReference type="SUPFAM" id="SSF81452">
    <property type="entry name" value="Cytochrome c oxidase subunit III-like"/>
    <property type="match status" value="1"/>
</dbReference>
<evidence type="ECO:0000256" key="2">
    <source>
        <dbReference type="ARBA" id="ARBA00010581"/>
    </source>
</evidence>
<dbReference type="PANTHER" id="PTHR11403:SF7">
    <property type="entry name" value="CYTOCHROME C OXIDASE SUBUNIT 3"/>
    <property type="match status" value="1"/>
</dbReference>
<keyword evidence="6 9" id="KW-1133">Transmembrane helix</keyword>
<comment type="subcellular location">
    <subcellularLocation>
        <location evidence="1">Membrane</location>
        <topology evidence="1">Multi-pass membrane protein</topology>
    </subcellularLocation>
</comment>
<comment type="similarity">
    <text evidence="2 8">Belongs to the cytochrome c oxidase subunit 3 family.</text>
</comment>
<evidence type="ECO:0000256" key="1">
    <source>
        <dbReference type="ARBA" id="ARBA00004141"/>
    </source>
</evidence>
<dbReference type="InterPro" id="IPR033945">
    <property type="entry name" value="Cyt_c_oxase_su3_dom"/>
</dbReference>
<proteinExistence type="inferred from homology"/>
<geneLocation type="mitochondrion" evidence="11"/>
<sequence>MTNKHPFHIVDLSPWPLVNSLNLFNFVFWSLMMFKYPSPENSMNLSKSIFALILTSFLWWRDICREGSYQGHHTFKVYKGMKISMLAFISSEIMFFFSFFWAFFHFSLSPEMEISNSWPPLNIEMINPFHLPLLNSIILISSGASVTWCHLAVLNKKYFSSMFSIFLTISLGMLFSSIQMMEYMNMIFCINDNVYGSTFYMLTGFHGAHVLIGTLFLIINMLRIWKSQVNNKHHFSLEAAAWYWHFVDVVWIYLYIFLYWWWF</sequence>
<keyword evidence="8 11" id="KW-0496">Mitochondrion</keyword>
<dbReference type="PROSITE" id="PS50253">
    <property type="entry name" value="COX3"/>
    <property type="match status" value="1"/>
</dbReference>
<evidence type="ECO:0000259" key="10">
    <source>
        <dbReference type="PROSITE" id="PS50253"/>
    </source>
</evidence>
<evidence type="ECO:0000256" key="4">
    <source>
        <dbReference type="ARBA" id="ARBA00022692"/>
    </source>
</evidence>
<keyword evidence="7 9" id="KW-0472">Membrane</keyword>
<evidence type="ECO:0000256" key="6">
    <source>
        <dbReference type="ARBA" id="ARBA00022989"/>
    </source>
</evidence>
<protein>
    <recommendedName>
        <fullName evidence="3 8">Cytochrome c oxidase subunit 3</fullName>
    </recommendedName>
</protein>
<dbReference type="InterPro" id="IPR035973">
    <property type="entry name" value="Cyt_c_oxidase_su3-like_sf"/>
</dbReference>
<comment type="function">
    <text evidence="8">Component of the cytochrome c oxidase, the last enzyme in the mitochondrial electron transport chain which drives oxidative phosphorylation. The respiratory chain contains 3 multisubunit complexes succinate dehydrogenase (complex II, CII), ubiquinol-cytochrome c oxidoreductase (cytochrome b-c1 complex, complex III, CIII) and cytochrome c oxidase (complex IV, CIV), that cooperate to transfer electrons derived from NADH and succinate to molecular oxygen, creating an electrochemical gradient over the inner membrane that drives transmembrane transport and the ATP synthase. Cytochrome c oxidase is the component of the respiratory chain that catalyzes the reduction of oxygen to water. Electrons originating from reduced cytochrome c in the intermembrane space (IMS) are transferred via the dinuclear copper A center (CU(A)) of subunit 2 and heme A of subunit 1 to the active site in subunit 1, a binuclear center (BNC) formed by heme A3 and copper B (CU(B)). The BNC reduces molecular oxygen to 2 water molecules using 4 electrons from cytochrome c in the IMS and 4 protons from the mitochondrial matrix.</text>
</comment>
<keyword evidence="4 8" id="KW-0812">Transmembrane</keyword>
<accession>A0AAU6PCL9</accession>
<feature type="domain" description="Heme-copper oxidase subunit III family profile" evidence="10">
    <location>
        <begin position="3"/>
        <end position="263"/>
    </location>
</feature>
<gene>
    <name evidence="11" type="primary">COX3</name>
</gene>
<evidence type="ECO:0000256" key="8">
    <source>
        <dbReference type="RuleBase" id="RU003375"/>
    </source>
</evidence>
<dbReference type="AlphaFoldDB" id="A0AAU6PCL9"/>
<dbReference type="GO" id="GO:0004129">
    <property type="term" value="F:cytochrome-c oxidase activity"/>
    <property type="evidence" value="ECO:0007669"/>
    <property type="project" value="InterPro"/>
</dbReference>
<feature type="transmembrane region" description="Helical" evidence="9">
    <location>
        <begin position="12"/>
        <end position="33"/>
    </location>
</feature>
<dbReference type="Gene3D" id="1.10.287.70">
    <property type="match status" value="1"/>
</dbReference>
<evidence type="ECO:0000256" key="5">
    <source>
        <dbReference type="ARBA" id="ARBA00022967"/>
    </source>
</evidence>
<dbReference type="InterPro" id="IPR024791">
    <property type="entry name" value="Cyt_c/ubiquinol_Oxase_su3"/>
</dbReference>
<feature type="transmembrane region" description="Helical" evidence="9">
    <location>
        <begin position="85"/>
        <end position="109"/>
    </location>
</feature>
<dbReference type="Pfam" id="PF00510">
    <property type="entry name" value="COX3"/>
    <property type="match status" value="1"/>
</dbReference>
<organism evidence="11">
    <name type="scientific">Euseius sacchari</name>
    <dbReference type="NCBI Taxonomy" id="3061191"/>
    <lineage>
        <taxon>Eukaryota</taxon>
        <taxon>Metazoa</taxon>
        <taxon>Ecdysozoa</taxon>
        <taxon>Arthropoda</taxon>
        <taxon>Chelicerata</taxon>
        <taxon>Arachnida</taxon>
        <taxon>Acari</taxon>
        <taxon>Parasitiformes</taxon>
        <taxon>Mesostigmata</taxon>
        <taxon>Gamasina</taxon>
        <taxon>Phytoseioidea</taxon>
        <taxon>Phytoseiidae</taxon>
        <taxon>Amblyseiinae</taxon>
        <taxon>Euseius</taxon>
    </lineage>
</organism>
<name>A0AAU6PCL9_9ACAR</name>
<dbReference type="PANTHER" id="PTHR11403">
    <property type="entry name" value="CYTOCHROME C OXIDASE SUBUNIT III"/>
    <property type="match status" value="1"/>
</dbReference>
<feature type="transmembrane region" description="Helical" evidence="9">
    <location>
        <begin position="158"/>
        <end position="178"/>
    </location>
</feature>
<dbReference type="GO" id="GO:0005739">
    <property type="term" value="C:mitochondrion"/>
    <property type="evidence" value="ECO:0007669"/>
    <property type="project" value="TreeGrafter"/>
</dbReference>
<evidence type="ECO:0000256" key="9">
    <source>
        <dbReference type="SAM" id="Phobius"/>
    </source>
</evidence>
<reference evidence="11" key="1">
    <citation type="submission" date="2023-12" db="EMBL/GenBank/DDBJ databases">
        <authorList>
            <person name="Zhao W."/>
        </authorList>
    </citation>
    <scope>NUCLEOTIDE SEQUENCE</scope>
</reference>
<dbReference type="CDD" id="cd01665">
    <property type="entry name" value="Cyt_c_Oxidase_III"/>
    <property type="match status" value="1"/>
</dbReference>
<dbReference type="InterPro" id="IPR013833">
    <property type="entry name" value="Cyt_c_oxidase_su3_a-hlx"/>
</dbReference>